<reference evidence="3" key="2">
    <citation type="submission" date="2015-01" db="EMBL/GenBank/DDBJ databases">
        <title>Evolutionary Origins and Diversification of the Mycorrhizal Mutualists.</title>
        <authorList>
            <consortium name="DOE Joint Genome Institute"/>
            <consortium name="Mycorrhizal Genomics Consortium"/>
            <person name="Kohler A."/>
            <person name="Kuo A."/>
            <person name="Nagy L.G."/>
            <person name="Floudas D."/>
            <person name="Copeland A."/>
            <person name="Barry K.W."/>
            <person name="Cichocki N."/>
            <person name="Veneault-Fourrey C."/>
            <person name="LaButti K."/>
            <person name="Lindquist E.A."/>
            <person name="Lipzen A."/>
            <person name="Lundell T."/>
            <person name="Morin E."/>
            <person name="Murat C."/>
            <person name="Riley R."/>
            <person name="Ohm R."/>
            <person name="Sun H."/>
            <person name="Tunlid A."/>
            <person name="Henrissat B."/>
            <person name="Grigoriev I.V."/>
            <person name="Hibbett D.S."/>
            <person name="Martin F."/>
        </authorList>
    </citation>
    <scope>NUCLEOTIDE SEQUENCE [LARGE SCALE GENOMIC DNA]</scope>
    <source>
        <strain evidence="3">MAFF 305830</strain>
    </source>
</reference>
<keyword evidence="3" id="KW-1185">Reference proteome</keyword>
<dbReference type="Proteomes" id="UP000054097">
    <property type="component" value="Unassembled WGS sequence"/>
</dbReference>
<dbReference type="HOGENOM" id="CLU_090397_2_0_1"/>
<dbReference type="InterPro" id="IPR046700">
    <property type="entry name" value="DUF6570"/>
</dbReference>
<protein>
    <recommendedName>
        <fullName evidence="1">DUF6570 domain-containing protein</fullName>
    </recommendedName>
</protein>
<dbReference type="AlphaFoldDB" id="A0A0C3AL87"/>
<dbReference type="EMBL" id="KN824407">
    <property type="protein sequence ID" value="KIM20804.1"/>
    <property type="molecule type" value="Genomic_DNA"/>
</dbReference>
<evidence type="ECO:0000259" key="1">
    <source>
        <dbReference type="Pfam" id="PF20209"/>
    </source>
</evidence>
<organism evidence="2 3">
    <name type="scientific">Serendipita vermifera MAFF 305830</name>
    <dbReference type="NCBI Taxonomy" id="933852"/>
    <lineage>
        <taxon>Eukaryota</taxon>
        <taxon>Fungi</taxon>
        <taxon>Dikarya</taxon>
        <taxon>Basidiomycota</taxon>
        <taxon>Agaricomycotina</taxon>
        <taxon>Agaricomycetes</taxon>
        <taxon>Sebacinales</taxon>
        <taxon>Serendipitaceae</taxon>
        <taxon>Serendipita</taxon>
    </lineage>
</organism>
<dbReference type="STRING" id="933852.A0A0C3AL87"/>
<proteinExistence type="predicted"/>
<gene>
    <name evidence="2" type="ORF">M408DRAFT_81490</name>
</gene>
<accession>A0A0C3AL87</accession>
<reference evidence="2 3" key="1">
    <citation type="submission" date="2014-04" db="EMBL/GenBank/DDBJ databases">
        <authorList>
            <consortium name="DOE Joint Genome Institute"/>
            <person name="Kuo A."/>
            <person name="Zuccaro A."/>
            <person name="Kohler A."/>
            <person name="Nagy L.G."/>
            <person name="Floudas D."/>
            <person name="Copeland A."/>
            <person name="Barry K.W."/>
            <person name="Cichocki N."/>
            <person name="Veneault-Fourrey C."/>
            <person name="LaButti K."/>
            <person name="Lindquist E.A."/>
            <person name="Lipzen A."/>
            <person name="Lundell T."/>
            <person name="Morin E."/>
            <person name="Murat C."/>
            <person name="Sun H."/>
            <person name="Tunlid A."/>
            <person name="Henrissat B."/>
            <person name="Grigoriev I.V."/>
            <person name="Hibbett D.S."/>
            <person name="Martin F."/>
            <person name="Nordberg H.P."/>
            <person name="Cantor M.N."/>
            <person name="Hua S.X."/>
        </authorList>
    </citation>
    <scope>NUCLEOTIDE SEQUENCE [LARGE SCALE GENOMIC DNA]</scope>
    <source>
        <strain evidence="2 3">MAFF 305830</strain>
    </source>
</reference>
<evidence type="ECO:0000313" key="3">
    <source>
        <dbReference type="Proteomes" id="UP000054097"/>
    </source>
</evidence>
<dbReference type="OrthoDB" id="3257061at2759"/>
<sequence>MIFHTYVRCDLETCQLILDLCSECYSPLSRRKLPKFSLCNNLFRGELPNDLQDITWIEEKVCALHRVTADVARLHNAEQNEALPYRLVGNTCSHPVNVPSTARVLPRVPADISGNLSVVFVGPKFDKKRLPAMFRVRRRVIERFLSFLAANNPLYHDVELSTEHLMLYPDNDVLPTLEDSVI</sequence>
<dbReference type="Pfam" id="PF20209">
    <property type="entry name" value="DUF6570"/>
    <property type="match status" value="1"/>
</dbReference>
<name>A0A0C3AL87_SERVB</name>
<feature type="domain" description="DUF6570" evidence="1">
    <location>
        <begin position="30"/>
        <end position="165"/>
    </location>
</feature>
<evidence type="ECO:0000313" key="2">
    <source>
        <dbReference type="EMBL" id="KIM20804.1"/>
    </source>
</evidence>
<feature type="non-terminal residue" evidence="2">
    <location>
        <position position="182"/>
    </location>
</feature>